<feature type="domain" description="Flavoprotein" evidence="5">
    <location>
        <begin position="1"/>
        <end position="174"/>
    </location>
</feature>
<dbReference type="NCBIfam" id="TIGR00421">
    <property type="entry name" value="ubiX_pad"/>
    <property type="match status" value="1"/>
</dbReference>
<name>E7AD39_HELFC</name>
<evidence type="ECO:0000256" key="2">
    <source>
        <dbReference type="ARBA" id="ARBA00022630"/>
    </source>
</evidence>
<dbReference type="InterPro" id="IPR003382">
    <property type="entry name" value="Flavoprotein"/>
</dbReference>
<dbReference type="Gene3D" id="3.40.50.1950">
    <property type="entry name" value="Flavin prenyltransferase-like"/>
    <property type="match status" value="1"/>
</dbReference>
<dbReference type="GO" id="GO:0004659">
    <property type="term" value="F:prenyltransferase activity"/>
    <property type="evidence" value="ECO:0007669"/>
    <property type="project" value="UniProtKB-KW"/>
</dbReference>
<evidence type="ECO:0000313" key="7">
    <source>
        <dbReference type="Proteomes" id="UP000007934"/>
    </source>
</evidence>
<reference evidence="6 7" key="1">
    <citation type="journal article" date="2011" name="Genome Biol. Evol.">
        <title>Comparative whole genome sequence analysis of the carcinogenic bacterial model pathogen Helicobacter felis.</title>
        <authorList>
            <person name="Arnold I.C."/>
            <person name="Zigova Z."/>
            <person name="Holden M."/>
            <person name="Lawley T.D."/>
            <person name="Rad R."/>
            <person name="Dougan G."/>
            <person name="Falkow S."/>
            <person name="Bentley S.D."/>
            <person name="Muller A."/>
        </authorList>
    </citation>
    <scope>NUCLEOTIDE SEQUENCE [LARGE SCALE GENOMIC DNA]</scope>
    <source>
        <strain evidence="7">ATCC 49179 / CCUG 28539 / NCTC 12436 / CS1</strain>
    </source>
</reference>
<dbReference type="Proteomes" id="UP000007934">
    <property type="component" value="Chromosome"/>
</dbReference>
<dbReference type="OrthoDB" id="9781577at2"/>
<dbReference type="HOGENOM" id="CLU_074522_0_1_7"/>
<dbReference type="InterPro" id="IPR004507">
    <property type="entry name" value="UbiX-like"/>
</dbReference>
<dbReference type="eggNOG" id="COG0163">
    <property type="taxonomic scope" value="Bacteria"/>
</dbReference>
<proteinExistence type="predicted"/>
<evidence type="ECO:0000256" key="4">
    <source>
        <dbReference type="ARBA" id="ARBA00022679"/>
    </source>
</evidence>
<dbReference type="STRING" id="936155.HFELIS_02200"/>
<dbReference type="InterPro" id="IPR036551">
    <property type="entry name" value="Flavin_trans-like"/>
</dbReference>
<organism evidence="6 7">
    <name type="scientific">Helicobacter felis (strain ATCC 49179 / CCUG 28539 / NCTC 12436 / CS1)</name>
    <dbReference type="NCBI Taxonomy" id="936155"/>
    <lineage>
        <taxon>Bacteria</taxon>
        <taxon>Pseudomonadati</taxon>
        <taxon>Campylobacterota</taxon>
        <taxon>Epsilonproteobacteria</taxon>
        <taxon>Campylobacterales</taxon>
        <taxon>Helicobacteraceae</taxon>
        <taxon>Helicobacter</taxon>
    </lineage>
</organism>
<accession>E7AD39</accession>
<evidence type="ECO:0000256" key="1">
    <source>
        <dbReference type="ARBA" id="ARBA00022602"/>
    </source>
</evidence>
<dbReference type="AlphaFoldDB" id="E7AD39"/>
<gene>
    <name evidence="6" type="ordered locus">Hfelis_02200</name>
</gene>
<keyword evidence="3" id="KW-0288">FMN</keyword>
<keyword evidence="2" id="KW-0285">Flavoprotein</keyword>
<protein>
    <submittedName>
        <fullName evidence="6">Phenylacrylic acid decarboxylase</fullName>
    </submittedName>
</protein>
<keyword evidence="7" id="KW-1185">Reference proteome</keyword>
<evidence type="ECO:0000259" key="5">
    <source>
        <dbReference type="Pfam" id="PF02441"/>
    </source>
</evidence>
<keyword evidence="1" id="KW-0637">Prenyltransferase</keyword>
<dbReference type="KEGG" id="hfe:HFELIS_02200"/>
<dbReference type="RefSeq" id="WP_013468676.1">
    <property type="nucleotide sequence ID" value="NC_014810.2"/>
</dbReference>
<dbReference type="Pfam" id="PF02441">
    <property type="entry name" value="Flavoprotein"/>
    <property type="match status" value="1"/>
</dbReference>
<dbReference type="SUPFAM" id="SSF52507">
    <property type="entry name" value="Homo-oligomeric flavin-containing Cys decarboxylases, HFCD"/>
    <property type="match status" value="1"/>
</dbReference>
<sequence length="188" mass="20715">MKLVVGISGASGTQLALKFLEHIPKEYALFVVISQSAKRVARAEEGLDLKSTLKQWQRPLEIFEESQINAPIASGSFGIDAMAIIPASLNIVAKIAHGICDELMSRAAAVMLKEQKKLLIAPRELPLHSIALENLLALARAQVIIAPPMLTYYTKPQDLESMELFLVGKWLDALGIDNHLYTRWGQPC</sequence>
<dbReference type="NCBIfam" id="NF004685">
    <property type="entry name" value="PRK06029.1"/>
    <property type="match status" value="1"/>
</dbReference>
<keyword evidence="4" id="KW-0808">Transferase</keyword>
<evidence type="ECO:0000313" key="6">
    <source>
        <dbReference type="EMBL" id="CBY82304.1"/>
    </source>
</evidence>
<evidence type="ECO:0000256" key="3">
    <source>
        <dbReference type="ARBA" id="ARBA00022643"/>
    </source>
</evidence>
<dbReference type="EMBL" id="FQ670179">
    <property type="protein sequence ID" value="CBY82304.1"/>
    <property type="molecule type" value="Genomic_DNA"/>
</dbReference>
<dbReference type="GeneID" id="36134901"/>